<evidence type="ECO:0000313" key="6">
    <source>
        <dbReference type="EMBL" id="KAK2573674.1"/>
    </source>
</evidence>
<evidence type="ECO:0000313" key="7">
    <source>
        <dbReference type="Proteomes" id="UP001249851"/>
    </source>
</evidence>
<dbReference type="InterPro" id="IPR006973">
    <property type="entry name" value="Cwf_Cwc_15"/>
</dbReference>
<sequence>MTTAARPTWDTAKGGRGKGEGDLSALSKQYSSRDLPSHTKLKRRQVGQDTAEELRNKDFRKDLEEREWQAARERGKEKGSRSSIEQPKRPRLDQPPPSNLDADDPVDDEDEDDSDERCNISDHMYGGFTGFSHCKLDDISYGNFSDDEDDTAELLAELQRIKKERAQEEARKEKEKKEEEERIRMENIMTGNPLLNTQNNFKVKRRWDDDVVFKNCAKGDDEKKKGQHFINDTLRSEFHKKFMEKYVK</sequence>
<feature type="compositionally biased region" description="Basic and acidic residues" evidence="5">
    <location>
        <begin position="52"/>
        <end position="92"/>
    </location>
</feature>
<name>A0AAD9R5V4_ACRCE</name>
<comment type="similarity">
    <text evidence="1">Belongs to the CWC15 family.</text>
</comment>
<keyword evidence="7" id="KW-1185">Reference proteome</keyword>
<evidence type="ECO:0000256" key="2">
    <source>
        <dbReference type="ARBA" id="ARBA00022664"/>
    </source>
</evidence>
<gene>
    <name evidence="6" type="ORF">P5673_001357</name>
</gene>
<dbReference type="GO" id="GO:0071013">
    <property type="term" value="C:catalytic step 2 spliceosome"/>
    <property type="evidence" value="ECO:0007669"/>
    <property type="project" value="TreeGrafter"/>
</dbReference>
<proteinExistence type="inferred from homology"/>
<comment type="caution">
    <text evidence="6">The sequence shown here is derived from an EMBL/GenBank/DDBJ whole genome shotgun (WGS) entry which is preliminary data.</text>
</comment>
<feature type="compositionally biased region" description="Acidic residues" evidence="5">
    <location>
        <begin position="101"/>
        <end position="115"/>
    </location>
</feature>
<keyword evidence="2" id="KW-0507">mRNA processing</keyword>
<feature type="coiled-coil region" evidence="4">
    <location>
        <begin position="151"/>
        <end position="183"/>
    </location>
</feature>
<dbReference type="AlphaFoldDB" id="A0AAD9R5V4"/>
<dbReference type="Pfam" id="PF04889">
    <property type="entry name" value="Cwf_Cwc_15"/>
    <property type="match status" value="1"/>
</dbReference>
<evidence type="ECO:0000256" key="1">
    <source>
        <dbReference type="ARBA" id="ARBA00006644"/>
    </source>
</evidence>
<keyword evidence="4" id="KW-0175">Coiled coil</keyword>
<protein>
    <submittedName>
        <fullName evidence="6">Protein CWC15-like protein A</fullName>
    </submittedName>
</protein>
<reference evidence="6" key="1">
    <citation type="journal article" date="2023" name="G3 (Bethesda)">
        <title>Whole genome assembly and annotation of the endangered Caribbean coral Acropora cervicornis.</title>
        <authorList>
            <person name="Selwyn J.D."/>
            <person name="Vollmer S.V."/>
        </authorList>
    </citation>
    <scope>NUCLEOTIDE SEQUENCE</scope>
    <source>
        <strain evidence="6">K2</strain>
    </source>
</reference>
<dbReference type="GO" id="GO:0045292">
    <property type="term" value="P:mRNA cis splicing, via spliceosome"/>
    <property type="evidence" value="ECO:0007669"/>
    <property type="project" value="TreeGrafter"/>
</dbReference>
<feature type="region of interest" description="Disordered" evidence="5">
    <location>
        <begin position="1"/>
        <end position="121"/>
    </location>
</feature>
<dbReference type="PANTHER" id="PTHR12718:SF2">
    <property type="entry name" value="SPLICEOSOME-ASSOCIATED PROTEIN CWC15 HOMOLOG"/>
    <property type="match status" value="1"/>
</dbReference>
<reference evidence="6" key="2">
    <citation type="journal article" date="2023" name="Science">
        <title>Genomic signatures of disease resistance in endangered staghorn corals.</title>
        <authorList>
            <person name="Vollmer S.V."/>
            <person name="Selwyn J.D."/>
            <person name="Despard B.A."/>
            <person name="Roesel C.L."/>
        </authorList>
    </citation>
    <scope>NUCLEOTIDE SEQUENCE</scope>
    <source>
        <strain evidence="6">K2</strain>
    </source>
</reference>
<evidence type="ECO:0000256" key="4">
    <source>
        <dbReference type="SAM" id="Coils"/>
    </source>
</evidence>
<dbReference type="Proteomes" id="UP001249851">
    <property type="component" value="Unassembled WGS sequence"/>
</dbReference>
<evidence type="ECO:0000256" key="3">
    <source>
        <dbReference type="ARBA" id="ARBA00023187"/>
    </source>
</evidence>
<keyword evidence="3" id="KW-0508">mRNA splicing</keyword>
<dbReference type="GO" id="GO:0003723">
    <property type="term" value="F:RNA binding"/>
    <property type="evidence" value="ECO:0007669"/>
    <property type="project" value="TreeGrafter"/>
</dbReference>
<dbReference type="PANTHER" id="PTHR12718">
    <property type="entry name" value="CELL CYCLE CONTROL PROTEIN CWF15"/>
    <property type="match status" value="1"/>
</dbReference>
<evidence type="ECO:0000256" key="5">
    <source>
        <dbReference type="SAM" id="MobiDB-lite"/>
    </source>
</evidence>
<accession>A0AAD9R5V4</accession>
<dbReference type="EMBL" id="JARQWQ010000002">
    <property type="protein sequence ID" value="KAK2573674.1"/>
    <property type="molecule type" value="Genomic_DNA"/>
</dbReference>
<organism evidence="6 7">
    <name type="scientific">Acropora cervicornis</name>
    <name type="common">Staghorn coral</name>
    <dbReference type="NCBI Taxonomy" id="6130"/>
    <lineage>
        <taxon>Eukaryota</taxon>
        <taxon>Metazoa</taxon>
        <taxon>Cnidaria</taxon>
        <taxon>Anthozoa</taxon>
        <taxon>Hexacorallia</taxon>
        <taxon>Scleractinia</taxon>
        <taxon>Astrocoeniina</taxon>
        <taxon>Acroporidae</taxon>
        <taxon>Acropora</taxon>
    </lineage>
</organism>